<protein>
    <submittedName>
        <fullName evidence="5">ADP,ATP carrier protein</fullName>
    </submittedName>
</protein>
<accession>A0A183GT04</accession>
<evidence type="ECO:0000256" key="2">
    <source>
        <dbReference type="SAM" id="Phobius"/>
    </source>
</evidence>
<evidence type="ECO:0000313" key="5">
    <source>
        <dbReference type="WBParaSite" id="HPBE_0002582401-mRNA-1"/>
    </source>
</evidence>
<keyword evidence="2" id="KW-0472">Membrane</keyword>
<evidence type="ECO:0000313" key="3">
    <source>
        <dbReference type="EMBL" id="VDP54102.1"/>
    </source>
</evidence>
<organism evidence="4 5">
    <name type="scientific">Heligmosomoides polygyrus</name>
    <name type="common">Parasitic roundworm</name>
    <dbReference type="NCBI Taxonomy" id="6339"/>
    <lineage>
        <taxon>Eukaryota</taxon>
        <taxon>Metazoa</taxon>
        <taxon>Ecdysozoa</taxon>
        <taxon>Nematoda</taxon>
        <taxon>Chromadorea</taxon>
        <taxon>Rhabditida</taxon>
        <taxon>Rhabditina</taxon>
        <taxon>Rhabditomorpha</taxon>
        <taxon>Strongyloidea</taxon>
        <taxon>Heligmosomidae</taxon>
        <taxon>Heligmosomoides</taxon>
    </lineage>
</organism>
<feature type="transmembrane region" description="Helical" evidence="2">
    <location>
        <begin position="53"/>
        <end position="74"/>
    </location>
</feature>
<dbReference type="Proteomes" id="UP000050761">
    <property type="component" value="Unassembled WGS sequence"/>
</dbReference>
<proteinExistence type="predicted"/>
<gene>
    <name evidence="3" type="ORF">HPBE_LOCUS25823</name>
</gene>
<keyword evidence="2" id="KW-1133">Transmembrane helix</keyword>
<reference evidence="5" key="2">
    <citation type="submission" date="2019-09" db="UniProtKB">
        <authorList>
            <consortium name="WormBaseParasite"/>
        </authorList>
    </citation>
    <scope>IDENTIFICATION</scope>
</reference>
<sequence>MFWQVANSFFNDGPGWQAVKKWYASRLEFSGLALVAGLIILNEQMPAPLYVKGIITSGTFATLICNLISLYLYAVVDISEKTMDRIIAEAANFGFPYSKLPLRDRYYGRFCRMVSATFLSWSAFFKQRRIGSIMIGSIQASLGQESKCPAVALLLYFWLGWFFMRKHMRMETDTDPLASPEFKKALKEAMERVEQGLSAAPDELPPVSTKSLGPGVPNRVNRA</sequence>
<dbReference type="WBParaSite" id="HPBE_0002582401-mRNA-1">
    <property type="protein sequence ID" value="HPBE_0002582401-mRNA-1"/>
    <property type="gene ID" value="HPBE_0002582401"/>
</dbReference>
<feature type="transmembrane region" description="Helical" evidence="2">
    <location>
        <begin position="106"/>
        <end position="125"/>
    </location>
</feature>
<keyword evidence="2" id="KW-0812">Transmembrane</keyword>
<accession>A0A3P8DQZ8</accession>
<dbReference type="EMBL" id="UZAH01038661">
    <property type="protein sequence ID" value="VDP54102.1"/>
    <property type="molecule type" value="Genomic_DNA"/>
</dbReference>
<feature type="transmembrane region" description="Helical" evidence="2">
    <location>
        <begin position="146"/>
        <end position="164"/>
    </location>
</feature>
<name>A0A183GT04_HELPZ</name>
<dbReference type="AlphaFoldDB" id="A0A183GT04"/>
<keyword evidence="4" id="KW-1185">Reference proteome</keyword>
<reference evidence="3 4" key="1">
    <citation type="submission" date="2018-11" db="EMBL/GenBank/DDBJ databases">
        <authorList>
            <consortium name="Pathogen Informatics"/>
        </authorList>
    </citation>
    <scope>NUCLEOTIDE SEQUENCE [LARGE SCALE GENOMIC DNA]</scope>
</reference>
<evidence type="ECO:0000313" key="4">
    <source>
        <dbReference type="Proteomes" id="UP000050761"/>
    </source>
</evidence>
<evidence type="ECO:0000256" key="1">
    <source>
        <dbReference type="SAM" id="MobiDB-lite"/>
    </source>
</evidence>
<feature type="region of interest" description="Disordered" evidence="1">
    <location>
        <begin position="197"/>
        <end position="223"/>
    </location>
</feature>